<keyword evidence="5 8" id="KW-0863">Zinc-finger</keyword>
<dbReference type="PANTHER" id="PTHR11239">
    <property type="entry name" value="DNA-DIRECTED RNA POLYMERASE"/>
    <property type="match status" value="1"/>
</dbReference>
<evidence type="ECO:0000256" key="5">
    <source>
        <dbReference type="ARBA" id="ARBA00022771"/>
    </source>
</evidence>
<evidence type="ECO:0000313" key="10">
    <source>
        <dbReference type="EMBL" id="KAK9216870.1"/>
    </source>
</evidence>
<keyword evidence="4" id="KW-0479">Metal-binding</keyword>
<proteinExistence type="predicted"/>
<protein>
    <recommendedName>
        <fullName evidence="2">DNA-directed RNA polymerase I subunit RPA12</fullName>
    </recommendedName>
</protein>
<evidence type="ECO:0000256" key="3">
    <source>
        <dbReference type="ARBA" id="ARBA00022478"/>
    </source>
</evidence>
<dbReference type="AlphaFoldDB" id="A0AAP0QVN5"/>
<keyword evidence="11" id="KW-1185">Reference proteome</keyword>
<organism evidence="10 11">
    <name type="scientific">Citrus x changshan-huyou</name>
    <dbReference type="NCBI Taxonomy" id="2935761"/>
    <lineage>
        <taxon>Eukaryota</taxon>
        <taxon>Viridiplantae</taxon>
        <taxon>Streptophyta</taxon>
        <taxon>Embryophyta</taxon>
        <taxon>Tracheophyta</taxon>
        <taxon>Spermatophyta</taxon>
        <taxon>Magnoliopsida</taxon>
        <taxon>eudicotyledons</taxon>
        <taxon>Gunneridae</taxon>
        <taxon>Pentapetalae</taxon>
        <taxon>rosids</taxon>
        <taxon>malvids</taxon>
        <taxon>Sapindales</taxon>
        <taxon>Rutaceae</taxon>
        <taxon>Aurantioideae</taxon>
        <taxon>Citrus</taxon>
    </lineage>
</organism>
<dbReference type="InterPro" id="IPR034004">
    <property type="entry name" value="Zn_ribbon_RPA12_C"/>
</dbReference>
<dbReference type="SUPFAM" id="SSF57783">
    <property type="entry name" value="Zinc beta-ribbon"/>
    <property type="match status" value="1"/>
</dbReference>
<dbReference type="Pfam" id="PF01096">
    <property type="entry name" value="Zn_ribbon_TFIIS"/>
    <property type="match status" value="1"/>
</dbReference>
<feature type="domain" description="TFIIS-type" evidence="9">
    <location>
        <begin position="97"/>
        <end position="137"/>
    </location>
</feature>
<comment type="caution">
    <text evidence="10">The sequence shown here is derived from an EMBL/GenBank/DDBJ whole genome shotgun (WGS) entry which is preliminary data.</text>
</comment>
<dbReference type="EMBL" id="JBCGBO010000003">
    <property type="protein sequence ID" value="KAK9216870.1"/>
    <property type="molecule type" value="Genomic_DNA"/>
</dbReference>
<dbReference type="Gene3D" id="2.20.25.10">
    <property type="match status" value="1"/>
</dbReference>
<evidence type="ECO:0000256" key="1">
    <source>
        <dbReference type="ARBA" id="ARBA00004604"/>
    </source>
</evidence>
<accession>A0AAP0QVN5</accession>
<dbReference type="InterPro" id="IPR001222">
    <property type="entry name" value="Znf_TFIIS"/>
</dbReference>
<reference evidence="10 11" key="1">
    <citation type="submission" date="2024-05" db="EMBL/GenBank/DDBJ databases">
        <title>Haplotype-resolved chromosome-level genome assembly of Huyou (Citrus changshanensis).</title>
        <authorList>
            <person name="Miao C."/>
            <person name="Chen W."/>
            <person name="Wu Y."/>
            <person name="Wang L."/>
            <person name="Zhao S."/>
            <person name="Grierson D."/>
            <person name="Xu C."/>
            <person name="Chen K."/>
        </authorList>
    </citation>
    <scope>NUCLEOTIDE SEQUENCE [LARGE SCALE GENOMIC DNA]</scope>
    <source>
        <strain evidence="10">01-14</strain>
        <tissue evidence="10">Leaf</tissue>
    </source>
</reference>
<keyword evidence="7" id="KW-0539">Nucleus</keyword>
<evidence type="ECO:0000313" key="11">
    <source>
        <dbReference type="Proteomes" id="UP001428341"/>
    </source>
</evidence>
<gene>
    <name evidence="10" type="ORF">WN944_008882</name>
</gene>
<dbReference type="GO" id="GO:0008270">
    <property type="term" value="F:zinc ion binding"/>
    <property type="evidence" value="ECO:0007669"/>
    <property type="project" value="UniProtKB-KW"/>
</dbReference>
<dbReference type="GO" id="GO:0003676">
    <property type="term" value="F:nucleic acid binding"/>
    <property type="evidence" value="ECO:0007669"/>
    <property type="project" value="InterPro"/>
</dbReference>
<dbReference type="GO" id="GO:0003899">
    <property type="term" value="F:DNA-directed RNA polymerase activity"/>
    <property type="evidence" value="ECO:0007669"/>
    <property type="project" value="InterPro"/>
</dbReference>
<dbReference type="InterPro" id="IPR012164">
    <property type="entry name" value="Rpa12/Rpb9/Rpc10/TFS"/>
</dbReference>
<dbReference type="SMART" id="SM00440">
    <property type="entry name" value="ZnF_C2C2"/>
    <property type="match status" value="1"/>
</dbReference>
<dbReference type="GO" id="GO:0005736">
    <property type="term" value="C:RNA polymerase I complex"/>
    <property type="evidence" value="ECO:0007669"/>
    <property type="project" value="TreeGrafter"/>
</dbReference>
<keyword evidence="3" id="KW-0240">DNA-directed RNA polymerase</keyword>
<dbReference type="PROSITE" id="PS51133">
    <property type="entry name" value="ZF_TFIIS_2"/>
    <property type="match status" value="1"/>
</dbReference>
<dbReference type="PANTHER" id="PTHR11239:SF14">
    <property type="entry name" value="DNA-DIRECTED RNA POLYMERASE I SUBUNIT RPA12"/>
    <property type="match status" value="1"/>
</dbReference>
<comment type="subcellular location">
    <subcellularLocation>
        <location evidence="1">Nucleus</location>
        <location evidence="1">Nucleolus</location>
    </subcellularLocation>
</comment>
<evidence type="ECO:0000259" key="9">
    <source>
        <dbReference type="PROSITE" id="PS51133"/>
    </source>
</evidence>
<evidence type="ECO:0000256" key="8">
    <source>
        <dbReference type="PROSITE-ProRule" id="PRU00472"/>
    </source>
</evidence>
<name>A0AAP0QVN5_9ROSI</name>
<evidence type="ECO:0000256" key="7">
    <source>
        <dbReference type="ARBA" id="ARBA00023242"/>
    </source>
</evidence>
<dbReference type="CDD" id="cd10507">
    <property type="entry name" value="Zn-ribbon_RPA12"/>
    <property type="match status" value="1"/>
</dbReference>
<evidence type="ECO:0000256" key="2">
    <source>
        <dbReference type="ARBA" id="ARBA00018784"/>
    </source>
</evidence>
<keyword evidence="3" id="KW-0804">Transcription</keyword>
<dbReference type="GO" id="GO:0006363">
    <property type="term" value="P:termination of RNA polymerase I transcription"/>
    <property type="evidence" value="ECO:0007669"/>
    <property type="project" value="TreeGrafter"/>
</dbReference>
<sequence>MVYSSKTTLFNQAVIESTSMADPLGRDFLFCKFCGTMLRMESNHVVCASCKFKKNVQDVADREISYAVTAEEIKRELGISLFEQPQGDKGETQLSKVKRACEKCQNPEMYYSTRQTRSADEGQTTYYICPRCGHRCQES</sequence>
<evidence type="ECO:0000256" key="6">
    <source>
        <dbReference type="ARBA" id="ARBA00022833"/>
    </source>
</evidence>
<dbReference type="Proteomes" id="UP001428341">
    <property type="component" value="Unassembled WGS sequence"/>
</dbReference>
<keyword evidence="6" id="KW-0862">Zinc</keyword>
<evidence type="ECO:0000256" key="4">
    <source>
        <dbReference type="ARBA" id="ARBA00022723"/>
    </source>
</evidence>